<sequence length="372" mass="41718">MTATKPWLEALTLDKLHRVAVTVGSPCSGTKAVRLQGIRNAITDNNKKEKRYNEEGRRLISLLSIDMGIRNLAYAHFTAKRVAPSETTTTAPYTTPTLQAWSRLSVSDKRPAEEECVGGGSLQSDGGRRGNAQARAPRDDEEEEEEGRSTTDQKESFEPDEYARHAYSLIKHMLQTYKPDVILIERQRFRSGGRAAVPEWTIRVGVFEGMLYAVLRTLIESQKLKMDVEPMLPTRVNRYWLEGGQGGPDSRAIQSVTKKKKRPTGREVKSAKIDLVGRILENLDQSSPSTSQVVNVGTNLRPFAEQFVSVWKKTEVARAKKGQTSKEKISKLDDLADSFLQGLAWIHWQNNRQCLDSLGADAVEYMKSGWPL</sequence>
<evidence type="ECO:0000256" key="1">
    <source>
        <dbReference type="SAM" id="MobiDB-lite"/>
    </source>
</evidence>
<dbReference type="SUPFAM" id="SSF53098">
    <property type="entry name" value="Ribonuclease H-like"/>
    <property type="match status" value="1"/>
</dbReference>
<protein>
    <recommendedName>
        <fullName evidence="2">Mitochondrial resolvase Ydc2 catalytic domain-containing protein</fullName>
    </recommendedName>
</protein>
<keyword evidence="4" id="KW-1185">Reference proteome</keyword>
<gene>
    <name evidence="3" type="ORF">H2204_005745</name>
</gene>
<evidence type="ECO:0000313" key="4">
    <source>
        <dbReference type="Proteomes" id="UP001172681"/>
    </source>
</evidence>
<organism evidence="3 4">
    <name type="scientific">Knufia peltigerae</name>
    <dbReference type="NCBI Taxonomy" id="1002370"/>
    <lineage>
        <taxon>Eukaryota</taxon>
        <taxon>Fungi</taxon>
        <taxon>Dikarya</taxon>
        <taxon>Ascomycota</taxon>
        <taxon>Pezizomycotina</taxon>
        <taxon>Eurotiomycetes</taxon>
        <taxon>Chaetothyriomycetidae</taxon>
        <taxon>Chaetothyriales</taxon>
        <taxon>Trichomeriaceae</taxon>
        <taxon>Knufia</taxon>
    </lineage>
</organism>
<feature type="region of interest" description="Disordered" evidence="1">
    <location>
        <begin position="112"/>
        <end position="160"/>
    </location>
</feature>
<dbReference type="InterPro" id="IPR012337">
    <property type="entry name" value="RNaseH-like_sf"/>
</dbReference>
<dbReference type="PANTHER" id="PTHR28072:SF1">
    <property type="entry name" value="CRUCIFORM CUTTING ENDONUCLEASE 1, MITOCHONDRIAL-RELATED"/>
    <property type="match status" value="1"/>
</dbReference>
<comment type="caution">
    <text evidence="3">The sequence shown here is derived from an EMBL/GenBank/DDBJ whole genome shotgun (WGS) entry which is preliminary data.</text>
</comment>
<name>A0AA38Y633_9EURO</name>
<evidence type="ECO:0000259" key="2">
    <source>
        <dbReference type="Pfam" id="PF09159"/>
    </source>
</evidence>
<proteinExistence type="predicted"/>
<dbReference type="Gene3D" id="3.30.420.10">
    <property type="entry name" value="Ribonuclease H-like superfamily/Ribonuclease H"/>
    <property type="match status" value="1"/>
</dbReference>
<dbReference type="GO" id="GO:0000403">
    <property type="term" value="F:Y-form DNA binding"/>
    <property type="evidence" value="ECO:0007669"/>
    <property type="project" value="TreeGrafter"/>
</dbReference>
<dbReference type="InterPro" id="IPR015242">
    <property type="entry name" value="Ydc2_cat"/>
</dbReference>
<feature type="compositionally biased region" description="Basic and acidic residues" evidence="1">
    <location>
        <begin position="147"/>
        <end position="160"/>
    </location>
</feature>
<dbReference type="GO" id="GO:0004520">
    <property type="term" value="F:DNA endonuclease activity"/>
    <property type="evidence" value="ECO:0007669"/>
    <property type="project" value="TreeGrafter"/>
</dbReference>
<dbReference type="GO" id="GO:0070336">
    <property type="term" value="F:flap-structured DNA binding"/>
    <property type="evidence" value="ECO:0007669"/>
    <property type="project" value="TreeGrafter"/>
</dbReference>
<accession>A0AA38Y633</accession>
<dbReference type="EMBL" id="JAPDRN010000033">
    <property type="protein sequence ID" value="KAJ9635571.1"/>
    <property type="molecule type" value="Genomic_DNA"/>
</dbReference>
<dbReference type="InterPro" id="IPR036397">
    <property type="entry name" value="RNaseH_sf"/>
</dbReference>
<dbReference type="GO" id="GO:0005739">
    <property type="term" value="C:mitochondrion"/>
    <property type="evidence" value="ECO:0007669"/>
    <property type="project" value="TreeGrafter"/>
</dbReference>
<feature type="domain" description="Mitochondrial resolvase Ydc2 catalytic" evidence="2">
    <location>
        <begin position="63"/>
        <end position="353"/>
    </location>
</feature>
<dbReference type="AlphaFoldDB" id="A0AA38Y633"/>
<evidence type="ECO:0000313" key="3">
    <source>
        <dbReference type="EMBL" id="KAJ9635571.1"/>
    </source>
</evidence>
<dbReference type="Proteomes" id="UP001172681">
    <property type="component" value="Unassembled WGS sequence"/>
</dbReference>
<reference evidence="3" key="1">
    <citation type="submission" date="2022-10" db="EMBL/GenBank/DDBJ databases">
        <title>Culturing micro-colonial fungi from biological soil crusts in the Mojave desert and describing Neophaeococcomyces mojavensis, and introducing the new genera and species Taxawa tesnikishii.</title>
        <authorList>
            <person name="Kurbessoian T."/>
            <person name="Stajich J.E."/>
        </authorList>
    </citation>
    <scope>NUCLEOTIDE SEQUENCE</scope>
    <source>
        <strain evidence="3">TK_35</strain>
    </source>
</reference>
<dbReference type="CDD" id="cd16963">
    <property type="entry name" value="CCE1"/>
    <property type="match status" value="1"/>
</dbReference>
<dbReference type="GO" id="GO:0000402">
    <property type="term" value="F:crossed form four-way junction DNA binding"/>
    <property type="evidence" value="ECO:0007669"/>
    <property type="project" value="TreeGrafter"/>
</dbReference>
<dbReference type="PANTHER" id="PTHR28072">
    <property type="entry name" value="CRUCIFORM CUTTING ENDONUCLEASE 1, MITOCHONDRIAL-RELATED"/>
    <property type="match status" value="1"/>
</dbReference>
<dbReference type="Pfam" id="PF09159">
    <property type="entry name" value="Ydc2-catalyt"/>
    <property type="match status" value="1"/>
</dbReference>
<dbReference type="InterPro" id="IPR039197">
    <property type="entry name" value="Mrs1/Cce1"/>
</dbReference>